<organism evidence="2 3">
    <name type="scientific">Actibacterium atlanticum</name>
    <dbReference type="NCBI Taxonomy" id="1461693"/>
    <lineage>
        <taxon>Bacteria</taxon>
        <taxon>Pseudomonadati</taxon>
        <taxon>Pseudomonadota</taxon>
        <taxon>Alphaproteobacteria</taxon>
        <taxon>Rhodobacterales</taxon>
        <taxon>Roseobacteraceae</taxon>
        <taxon>Actibacterium</taxon>
    </lineage>
</organism>
<keyword evidence="3" id="KW-1185">Reference proteome</keyword>
<evidence type="ECO:0000313" key="3">
    <source>
        <dbReference type="Proteomes" id="UP000024836"/>
    </source>
</evidence>
<dbReference type="Proteomes" id="UP000024836">
    <property type="component" value="Unassembled WGS sequence"/>
</dbReference>
<dbReference type="RefSeq" id="WP_035247745.1">
    <property type="nucleotide sequence ID" value="NZ_AQQY01000001.1"/>
</dbReference>
<evidence type="ECO:0000259" key="1">
    <source>
        <dbReference type="Pfam" id="PF19266"/>
    </source>
</evidence>
<dbReference type="Pfam" id="PF19266">
    <property type="entry name" value="CIS_tube"/>
    <property type="match status" value="1"/>
</dbReference>
<protein>
    <recommendedName>
        <fullName evidence="1">Contractile injection system tube protein N-terminal domain-containing protein</fullName>
    </recommendedName>
</protein>
<reference evidence="2 3" key="1">
    <citation type="submission" date="2013-04" db="EMBL/GenBank/DDBJ databases">
        <title>Shimia sp. 22II-S11-Z10 Genome Sequencing.</title>
        <authorList>
            <person name="Lai Q."/>
            <person name="Li G."/>
            <person name="Shao Z."/>
        </authorList>
    </citation>
    <scope>NUCLEOTIDE SEQUENCE [LARGE SCALE GENOMIC DNA]</scope>
    <source>
        <strain evidence="3">22II-S11-Z10</strain>
    </source>
</reference>
<accession>A0A058ZR92</accession>
<gene>
    <name evidence="2" type="ORF">ATO10_02915</name>
</gene>
<dbReference type="AlphaFoldDB" id="A0A058ZR92"/>
<comment type="caution">
    <text evidence="2">The sequence shown here is derived from an EMBL/GenBank/DDBJ whole genome shotgun (WGS) entry which is preliminary data.</text>
</comment>
<feature type="domain" description="Contractile injection system tube protein N-terminal" evidence="1">
    <location>
        <begin position="12"/>
        <end position="169"/>
    </location>
</feature>
<dbReference type="eggNOG" id="ENOG502ZC5H">
    <property type="taxonomic scope" value="Bacteria"/>
</dbReference>
<dbReference type="STRING" id="1461693.ATO10_02915"/>
<dbReference type="InterPro" id="IPR045361">
    <property type="entry name" value="CIS_tube_prot_N"/>
</dbReference>
<dbReference type="EMBL" id="AQQY01000001">
    <property type="protein sequence ID" value="KCV83677.1"/>
    <property type="molecule type" value="Genomic_DNA"/>
</dbReference>
<dbReference type="OrthoDB" id="661223at2"/>
<proteinExistence type="predicted"/>
<sequence length="215" mass="22852">MSKIPGQGRVSKAAVVVFEPNDPTPKVIAFQFNPETLSRDVKASATETSARSDAFRLTGAPVETIKMDAIFDAGADGASSGVAGAGLGVYPQLAAFEMLITPPSARVIANTLALAAGTIEILPAKAPFTILVWGNRVLPVRVSGFAITEEAFDSRLNPVRAKIGLEFKVLTYSDLERSHPGYAMYLSHQIVKETLGRMAQGFSKATILTQKISSN</sequence>
<name>A0A058ZR92_9RHOB</name>
<evidence type="ECO:0000313" key="2">
    <source>
        <dbReference type="EMBL" id="KCV83677.1"/>
    </source>
</evidence>